<proteinExistence type="predicted"/>
<evidence type="ECO:0000313" key="1">
    <source>
        <dbReference type="EMBL" id="MOY34379.1"/>
    </source>
</evidence>
<reference evidence="1" key="1">
    <citation type="submission" date="2019-04" db="EMBL/GenBank/DDBJ databases">
        <title>An insight into the mialome of Ixodes scapularis.</title>
        <authorList>
            <person name="Ribeiro J.M."/>
            <person name="Mather T.N."/>
            <person name="Karim S."/>
        </authorList>
    </citation>
    <scope>NUCLEOTIDE SEQUENCE</scope>
</reference>
<dbReference type="AlphaFoldDB" id="A0A4D5RBU2"/>
<name>A0A4D5RBU2_IXOSC</name>
<sequence>MMQQFLFLSCFCFFLKFAVVFFFFFGCRGNTLETLPQSRSCKGCDAPMPSRGVWQMRCVRSPTLKCVLYDFFEYCATSEAFAAVAEVMERCQSTTTLGFWLVFKSDRADLTAEALENKGETELR</sequence>
<dbReference type="EMBL" id="GHJT01000408">
    <property type="protein sequence ID" value="MOY34379.1"/>
    <property type="molecule type" value="Transcribed_RNA"/>
</dbReference>
<organism evidence="1">
    <name type="scientific">Ixodes scapularis</name>
    <name type="common">Black-legged tick</name>
    <name type="synonym">Deer tick</name>
    <dbReference type="NCBI Taxonomy" id="6945"/>
    <lineage>
        <taxon>Eukaryota</taxon>
        <taxon>Metazoa</taxon>
        <taxon>Ecdysozoa</taxon>
        <taxon>Arthropoda</taxon>
        <taxon>Chelicerata</taxon>
        <taxon>Arachnida</taxon>
        <taxon>Acari</taxon>
        <taxon>Parasitiformes</taxon>
        <taxon>Ixodida</taxon>
        <taxon>Ixodoidea</taxon>
        <taxon>Ixodidae</taxon>
        <taxon>Ixodinae</taxon>
        <taxon>Ixodes</taxon>
    </lineage>
</organism>
<protein>
    <submittedName>
        <fullName evidence="1">Putative secreted protein</fullName>
    </submittedName>
</protein>
<accession>A0A4D5RBU2</accession>